<accession>A0ABR8JDH1</accession>
<dbReference type="PANTHER" id="PTHR37319:SF1">
    <property type="entry name" value="TRANSPOSASE TN5 DIMERISATION DOMAIN-CONTAINING PROTEIN"/>
    <property type="match status" value="1"/>
</dbReference>
<dbReference type="InterPro" id="IPR047658">
    <property type="entry name" value="IS4-like_transpos"/>
</dbReference>
<evidence type="ECO:0000313" key="2">
    <source>
        <dbReference type="EMBL" id="MBD2695239.1"/>
    </source>
</evidence>
<dbReference type="SUPFAM" id="SSF53098">
    <property type="entry name" value="Ribonuclease H-like"/>
    <property type="match status" value="1"/>
</dbReference>
<dbReference type="Proteomes" id="UP000660381">
    <property type="component" value="Unassembled WGS sequence"/>
</dbReference>
<comment type="caution">
    <text evidence="2">The sequence shown here is derived from an EMBL/GenBank/DDBJ whole genome shotgun (WGS) entry which is preliminary data.</text>
</comment>
<reference evidence="2 3" key="1">
    <citation type="journal article" date="2020" name="ISME J.">
        <title>Comparative genomics reveals insights into cyanobacterial evolution and habitat adaptation.</title>
        <authorList>
            <person name="Chen M.Y."/>
            <person name="Teng W.K."/>
            <person name="Zhao L."/>
            <person name="Hu C.X."/>
            <person name="Zhou Y.K."/>
            <person name="Han B.P."/>
            <person name="Song L.R."/>
            <person name="Shu W.S."/>
        </authorList>
    </citation>
    <scope>NUCLEOTIDE SEQUENCE [LARGE SCALE GENOMIC DNA]</scope>
    <source>
        <strain evidence="2 3">FACHB-362</strain>
    </source>
</reference>
<dbReference type="PANTHER" id="PTHR37319">
    <property type="entry name" value="TRANSPOSASE"/>
    <property type="match status" value="1"/>
</dbReference>
<dbReference type="NCBIfam" id="NF033591">
    <property type="entry name" value="transpos_IS4_2"/>
    <property type="match status" value="1"/>
</dbReference>
<dbReference type="InterPro" id="IPR002559">
    <property type="entry name" value="Transposase_11"/>
</dbReference>
<dbReference type="EMBL" id="JACJTQ010000101">
    <property type="protein sequence ID" value="MBD2695239.1"/>
    <property type="molecule type" value="Genomic_DNA"/>
</dbReference>
<dbReference type="InterPro" id="IPR047768">
    <property type="entry name" value="Tn5p-like"/>
</dbReference>
<gene>
    <name evidence="2" type="ORF">H6G68_26605</name>
</gene>
<protein>
    <submittedName>
        <fullName evidence="2">IS4 family transposase</fullName>
    </submittedName>
</protein>
<dbReference type="RefSeq" id="WP_190909326.1">
    <property type="nucleotide sequence ID" value="NZ_JACJTQ010000101.1"/>
</dbReference>
<dbReference type="Pfam" id="PF01609">
    <property type="entry name" value="DDE_Tnp_1"/>
    <property type="match status" value="1"/>
</dbReference>
<name>A0ABR8JDH1_9NOST</name>
<sequence>MLPRFYQNHLKSQLSLAEYLFLRILVQILQSIKQVNLERLANALPLPIKFESRRKRIQRFLSIPNLKIEKIWFPIVKEWLKTYFTNKKIIYVAIDRTNWSRINLFMVSIIWDKRAFPIYFKLLPKLGSSNISEQQDLLSKVIPLLKDYQICVLGDREFCSVKLAKYLQSLGVYFCLRLKNNEFVEFKKDIFIELSSFGLAPGVSFFIKGVKVTKTRGFMSFNVACKWKRKINGVAPKEGWFILTNLDELESAISAYKQRFDIEEMFRDFKRGGYNLEDTNIEGERFISLVLLIAVAYTSATIQGQKIKRKGIQKYVVRLKEYGRLERRHSSFYVGLYSQTWVNLKEICLELVTELIRLNRNQRKYYQQGVRAMMLIESMFQPVS</sequence>
<dbReference type="Gene3D" id="3.90.350.10">
    <property type="entry name" value="Transposase Inhibitor Protein From Tn5, Chain A, domain 1"/>
    <property type="match status" value="1"/>
</dbReference>
<dbReference type="InterPro" id="IPR012337">
    <property type="entry name" value="RNaseH-like_sf"/>
</dbReference>
<organism evidence="2 3">
    <name type="scientific">Anabaena catenula FACHB-362</name>
    <dbReference type="NCBI Taxonomy" id="2692877"/>
    <lineage>
        <taxon>Bacteria</taxon>
        <taxon>Bacillati</taxon>
        <taxon>Cyanobacteriota</taxon>
        <taxon>Cyanophyceae</taxon>
        <taxon>Nostocales</taxon>
        <taxon>Nostocaceae</taxon>
        <taxon>Anabaena</taxon>
    </lineage>
</organism>
<keyword evidence="3" id="KW-1185">Reference proteome</keyword>
<evidence type="ECO:0000313" key="3">
    <source>
        <dbReference type="Proteomes" id="UP000660381"/>
    </source>
</evidence>
<proteinExistence type="predicted"/>
<feature type="domain" description="Transposase IS4-like" evidence="1">
    <location>
        <begin position="106"/>
        <end position="296"/>
    </location>
</feature>
<evidence type="ECO:0000259" key="1">
    <source>
        <dbReference type="Pfam" id="PF01609"/>
    </source>
</evidence>